<dbReference type="SUPFAM" id="SSF54292">
    <property type="entry name" value="2Fe-2S ferredoxin-like"/>
    <property type="match status" value="1"/>
</dbReference>
<dbReference type="InterPro" id="IPR001041">
    <property type="entry name" value="2Fe-2S_ferredoxin-type"/>
</dbReference>
<evidence type="ECO:0000313" key="3">
    <source>
        <dbReference type="EMBL" id="UTU53110.1"/>
    </source>
</evidence>
<dbReference type="CDD" id="cd00207">
    <property type="entry name" value="fer2"/>
    <property type="match status" value="1"/>
</dbReference>
<evidence type="ECO:0000256" key="1">
    <source>
        <dbReference type="ARBA" id="ARBA00023002"/>
    </source>
</evidence>
<name>A0AB38TE77_9HYPH</name>
<dbReference type="Pfam" id="PF13510">
    <property type="entry name" value="Fer2_4"/>
    <property type="match status" value="1"/>
</dbReference>
<sequence length="99" mass="10931">MNFRPIFEEEAVPRTIILVNGVPVTARVGQTLALALLENGLDHFNVNPVSGKPRLPYCMMGACFECRIIVNGVADVLACRAEVRDGMVIETQDNCREKI</sequence>
<gene>
    <name evidence="3" type="ORF">LRP29_06705</name>
</gene>
<dbReference type="GO" id="GO:0016491">
    <property type="term" value="F:oxidoreductase activity"/>
    <property type="evidence" value="ECO:0007669"/>
    <property type="project" value="UniProtKB-KW"/>
</dbReference>
<dbReference type="EMBL" id="CP088147">
    <property type="protein sequence ID" value="UTU53110.1"/>
    <property type="molecule type" value="Genomic_DNA"/>
</dbReference>
<evidence type="ECO:0000313" key="4">
    <source>
        <dbReference type="Proteomes" id="UP001060070"/>
    </source>
</evidence>
<dbReference type="AlphaFoldDB" id="A0AB38TE77"/>
<dbReference type="RefSeq" id="WP_032899825.1">
    <property type="nucleotide sequence ID" value="NZ_CP088147.1"/>
</dbReference>
<organism evidence="3 4">
    <name type="scientific">Mesorhizobium ciceri</name>
    <dbReference type="NCBI Taxonomy" id="39645"/>
    <lineage>
        <taxon>Bacteria</taxon>
        <taxon>Pseudomonadati</taxon>
        <taxon>Pseudomonadota</taxon>
        <taxon>Alphaproteobacteria</taxon>
        <taxon>Hyphomicrobiales</taxon>
        <taxon>Phyllobacteriaceae</taxon>
        <taxon>Mesorhizobium</taxon>
    </lineage>
</organism>
<keyword evidence="4" id="KW-1185">Reference proteome</keyword>
<keyword evidence="1" id="KW-0560">Oxidoreductase</keyword>
<proteinExistence type="predicted"/>
<dbReference type="InterPro" id="IPR042204">
    <property type="entry name" value="2Fe-2S-bd_N"/>
</dbReference>
<dbReference type="Proteomes" id="UP001060070">
    <property type="component" value="Chromosome"/>
</dbReference>
<feature type="domain" description="2Fe-2S ferredoxin-type" evidence="2">
    <location>
        <begin position="13"/>
        <end position="95"/>
    </location>
</feature>
<dbReference type="GO" id="GO:0051536">
    <property type="term" value="F:iron-sulfur cluster binding"/>
    <property type="evidence" value="ECO:0007669"/>
    <property type="project" value="InterPro"/>
</dbReference>
<accession>A0AB38TE77</accession>
<reference evidence="3 4" key="1">
    <citation type="journal article" date="2022" name="Microbiol. Resour. Announc.">
        <title>Complete Genome Sequence of Mesorhizobium ciceri Strain R30, a Rhizobium Used as a Commercial Inoculant for Chickpea in Argentina.</title>
        <authorList>
            <person name="Foresto E."/>
            <person name="Revale S."/>
            <person name="Primo E."/>
            <person name="Nievas F."/>
            <person name="Carezzano E."/>
            <person name="Puente M."/>
            <person name="Alzari P."/>
            <person name="Mart M."/>
            <person name="Ben-Assaya M."/>
            <person name="Mornico D."/>
            <person name="Santoro M."/>
            <person name="Mart F."/>
            <person name="Giordano W."/>
            <person name="Bogino P."/>
        </authorList>
    </citation>
    <scope>NUCLEOTIDE SEQUENCE [LARGE SCALE GENOMIC DNA]</scope>
    <source>
        <strain evidence="3 4">R30</strain>
    </source>
</reference>
<evidence type="ECO:0000259" key="2">
    <source>
        <dbReference type="PROSITE" id="PS51085"/>
    </source>
</evidence>
<protein>
    <submittedName>
        <fullName evidence="3">(2Fe-2S)-binding protein</fullName>
    </submittedName>
</protein>
<dbReference type="PROSITE" id="PS51085">
    <property type="entry name" value="2FE2S_FER_2"/>
    <property type="match status" value="1"/>
</dbReference>
<dbReference type="InterPro" id="IPR036010">
    <property type="entry name" value="2Fe-2S_ferredoxin-like_sf"/>
</dbReference>
<dbReference type="Gene3D" id="3.10.20.440">
    <property type="entry name" value="2Fe-2S iron-sulphur cluster binding domain, sarcosine oxidase, alpha subunit, N-terminal domain"/>
    <property type="match status" value="1"/>
</dbReference>